<reference evidence="1" key="1">
    <citation type="submission" date="2023-03" db="EMBL/GenBank/DDBJ databases">
        <title>Massive genome expansion in bonnet fungi (Mycena s.s.) driven by repeated elements and novel gene families across ecological guilds.</title>
        <authorList>
            <consortium name="Lawrence Berkeley National Laboratory"/>
            <person name="Harder C.B."/>
            <person name="Miyauchi S."/>
            <person name="Viragh M."/>
            <person name="Kuo A."/>
            <person name="Thoen E."/>
            <person name="Andreopoulos B."/>
            <person name="Lu D."/>
            <person name="Skrede I."/>
            <person name="Drula E."/>
            <person name="Henrissat B."/>
            <person name="Morin E."/>
            <person name="Kohler A."/>
            <person name="Barry K."/>
            <person name="LaButti K."/>
            <person name="Morin E."/>
            <person name="Salamov A."/>
            <person name="Lipzen A."/>
            <person name="Mereny Z."/>
            <person name="Hegedus B."/>
            <person name="Baldrian P."/>
            <person name="Stursova M."/>
            <person name="Weitz H."/>
            <person name="Taylor A."/>
            <person name="Grigoriev I.V."/>
            <person name="Nagy L.G."/>
            <person name="Martin F."/>
            <person name="Kauserud H."/>
        </authorList>
    </citation>
    <scope>NUCLEOTIDE SEQUENCE</scope>
    <source>
        <strain evidence="1">9284</strain>
    </source>
</reference>
<proteinExistence type="predicted"/>
<dbReference type="Proteomes" id="UP001221142">
    <property type="component" value="Unassembled WGS sequence"/>
</dbReference>
<dbReference type="EMBL" id="JARKIF010000015">
    <property type="protein sequence ID" value="KAJ7622107.1"/>
    <property type="molecule type" value="Genomic_DNA"/>
</dbReference>
<name>A0AAD7FFZ6_9AGAR</name>
<dbReference type="AlphaFoldDB" id="A0AAD7FFZ6"/>
<protein>
    <submittedName>
        <fullName evidence="1">Uncharacterized protein</fullName>
    </submittedName>
</protein>
<keyword evidence="2" id="KW-1185">Reference proteome</keyword>
<organism evidence="1 2">
    <name type="scientific">Roridomyces roridus</name>
    <dbReference type="NCBI Taxonomy" id="1738132"/>
    <lineage>
        <taxon>Eukaryota</taxon>
        <taxon>Fungi</taxon>
        <taxon>Dikarya</taxon>
        <taxon>Basidiomycota</taxon>
        <taxon>Agaricomycotina</taxon>
        <taxon>Agaricomycetes</taxon>
        <taxon>Agaricomycetidae</taxon>
        <taxon>Agaricales</taxon>
        <taxon>Marasmiineae</taxon>
        <taxon>Mycenaceae</taxon>
        <taxon>Roridomyces</taxon>
    </lineage>
</organism>
<gene>
    <name evidence="1" type="ORF">FB45DRAFT_870341</name>
</gene>
<comment type="caution">
    <text evidence="1">The sequence shown here is derived from an EMBL/GenBank/DDBJ whole genome shotgun (WGS) entry which is preliminary data.</text>
</comment>
<evidence type="ECO:0000313" key="1">
    <source>
        <dbReference type="EMBL" id="KAJ7622107.1"/>
    </source>
</evidence>
<sequence>MVVTAIPDRLPFEPVVQIADQSLDAESTARRGRLAWAGWLQNATLFFIFSNATLKSANPIDRRKRQYQSICVSGFWISNWNIGRNSELAVHVVGLCNHITCVVSTPNPFPAAGLPHVRVEAACGVAKMISWLLCARPGLESPTAQARIYTTETLGLNSDLHTVQGPKEPLPRDGSKIRWHTAMNIGIGFSVPRLNELLL</sequence>
<evidence type="ECO:0000313" key="2">
    <source>
        <dbReference type="Proteomes" id="UP001221142"/>
    </source>
</evidence>
<accession>A0AAD7FFZ6</accession>